<name>A0A5N6HBW7_ASPFL</name>
<keyword evidence="1" id="KW-0472">Membrane</keyword>
<keyword evidence="1" id="KW-1133">Transmembrane helix</keyword>
<evidence type="ECO:0000256" key="1">
    <source>
        <dbReference type="SAM" id="Phobius"/>
    </source>
</evidence>
<dbReference type="Proteomes" id="UP000325434">
    <property type="component" value="Unassembled WGS sequence"/>
</dbReference>
<dbReference type="AlphaFoldDB" id="A0A5N6HBW7"/>
<proteinExistence type="predicted"/>
<dbReference type="EMBL" id="ML734558">
    <property type="protein sequence ID" value="KAB8251728.1"/>
    <property type="molecule type" value="Genomic_DNA"/>
</dbReference>
<sequence>MYLFSYRSLLDISFGYLLLADLFYIIAQILTLIRLSRTANIRYISICTVRSRGGNCYSISTVGRGFTQPNEHVYTERGCERSPASRVMVAAARLKGSDLCNHHSALTKWQREMKRRRLVRARS</sequence>
<evidence type="ECO:0000313" key="2">
    <source>
        <dbReference type="EMBL" id="KAB8251728.1"/>
    </source>
</evidence>
<accession>A0A5N6HBW7</accession>
<gene>
    <name evidence="2" type="ORF">BDV35DRAFT_295267</name>
</gene>
<protein>
    <submittedName>
        <fullName evidence="2">Uncharacterized protein</fullName>
    </submittedName>
</protein>
<feature type="transmembrane region" description="Helical" evidence="1">
    <location>
        <begin position="12"/>
        <end position="33"/>
    </location>
</feature>
<keyword evidence="1" id="KW-0812">Transmembrane</keyword>
<organism evidence="2">
    <name type="scientific">Aspergillus flavus</name>
    <dbReference type="NCBI Taxonomy" id="5059"/>
    <lineage>
        <taxon>Eukaryota</taxon>
        <taxon>Fungi</taxon>
        <taxon>Dikarya</taxon>
        <taxon>Ascomycota</taxon>
        <taxon>Pezizomycotina</taxon>
        <taxon>Eurotiomycetes</taxon>
        <taxon>Eurotiomycetidae</taxon>
        <taxon>Eurotiales</taxon>
        <taxon>Aspergillaceae</taxon>
        <taxon>Aspergillus</taxon>
        <taxon>Aspergillus subgen. Circumdati</taxon>
    </lineage>
</organism>
<reference evidence="2" key="1">
    <citation type="submission" date="2019-04" db="EMBL/GenBank/DDBJ databases">
        <title>Friends and foes A comparative genomics study of 23 Aspergillus species from section Flavi.</title>
        <authorList>
            <consortium name="DOE Joint Genome Institute"/>
            <person name="Kjaerbolling I."/>
            <person name="Vesth T."/>
            <person name="Frisvad J.C."/>
            <person name="Nybo J.L."/>
            <person name="Theobald S."/>
            <person name="Kildgaard S."/>
            <person name="Isbrandt T."/>
            <person name="Kuo A."/>
            <person name="Sato A."/>
            <person name="Lyhne E.K."/>
            <person name="Kogle M.E."/>
            <person name="Wiebenga A."/>
            <person name="Kun R.S."/>
            <person name="Lubbers R.J."/>
            <person name="Makela M.R."/>
            <person name="Barry K."/>
            <person name="Chovatia M."/>
            <person name="Clum A."/>
            <person name="Daum C."/>
            <person name="Haridas S."/>
            <person name="He G."/>
            <person name="LaButti K."/>
            <person name="Lipzen A."/>
            <person name="Mondo S."/>
            <person name="Riley R."/>
            <person name="Salamov A."/>
            <person name="Simmons B.A."/>
            <person name="Magnuson J.K."/>
            <person name="Henrissat B."/>
            <person name="Mortensen U.H."/>
            <person name="Larsen T.O."/>
            <person name="Devries R.P."/>
            <person name="Grigoriev I.V."/>
            <person name="Machida M."/>
            <person name="Baker S.E."/>
            <person name="Andersen M.R."/>
        </authorList>
    </citation>
    <scope>NUCLEOTIDE SEQUENCE [LARGE SCALE GENOMIC DNA]</scope>
    <source>
        <strain evidence="2">CBS 121.62</strain>
    </source>
</reference>